<dbReference type="EMBL" id="BT139130">
    <property type="protein sequence ID" value="AFK38925.1"/>
    <property type="molecule type" value="mRNA"/>
</dbReference>
<proteinExistence type="evidence at transcript level"/>
<reference evidence="1" key="1">
    <citation type="submission" date="2012-05" db="EMBL/GenBank/DDBJ databases">
        <authorList>
            <person name="Krishnakumar V."/>
            <person name="Cheung F."/>
            <person name="Xiao Y."/>
            <person name="Chan A."/>
            <person name="Moskal W.A."/>
            <person name="Town C.D."/>
        </authorList>
    </citation>
    <scope>NUCLEOTIDE SEQUENCE</scope>
</reference>
<organism evidence="1">
    <name type="scientific">Lotus japonicus</name>
    <name type="common">Lotus corniculatus var. japonicus</name>
    <dbReference type="NCBI Taxonomy" id="34305"/>
    <lineage>
        <taxon>Eukaryota</taxon>
        <taxon>Viridiplantae</taxon>
        <taxon>Streptophyta</taxon>
        <taxon>Embryophyta</taxon>
        <taxon>Tracheophyta</taxon>
        <taxon>Spermatophyta</taxon>
        <taxon>Magnoliopsida</taxon>
        <taxon>eudicotyledons</taxon>
        <taxon>Gunneridae</taxon>
        <taxon>Pentapetalae</taxon>
        <taxon>rosids</taxon>
        <taxon>fabids</taxon>
        <taxon>Fabales</taxon>
        <taxon>Fabaceae</taxon>
        <taxon>Papilionoideae</taxon>
        <taxon>50 kb inversion clade</taxon>
        <taxon>NPAAA clade</taxon>
        <taxon>Hologalegina</taxon>
        <taxon>robinioid clade</taxon>
        <taxon>Loteae</taxon>
        <taxon>Lotus</taxon>
    </lineage>
</organism>
<evidence type="ECO:0000313" key="1">
    <source>
        <dbReference type="EMBL" id="AFK38925.1"/>
    </source>
</evidence>
<protein>
    <submittedName>
        <fullName evidence="1">Uncharacterized protein</fullName>
    </submittedName>
</protein>
<sequence>MMQLGILGKWWNPG</sequence>
<name>I3SF83_LOTJA</name>
<accession>I3SF83</accession>